<sequence length="252" mass="27644">MMRLDFSLKRCSHSLQTKDFSADCVLWCLMRCDPSSKPRPHSPYLTLTILDTPTPADDLPVFPGFTFWLVLGSASIILSHSLGLPICPLSGVEKALEGPGPSALSFQLRGSACRCCCRESLWAGLLGSEVFPHRCSWEALRGATASHVLAEEFLTGEGQRAGGARMDLWLWFCRKREFWSGQMPTRLPGRVLVSGETCPLVTPGVSTMQALSPAKRSSAVYLFIPFLRTTSPSETRKAHSRAFSMFGPDCGL</sequence>
<protein>
    <submittedName>
        <fullName evidence="1">Uncharacterized protein</fullName>
    </submittedName>
</protein>
<organism evidence="1 2">
    <name type="scientific">Rousettus aegyptiacus</name>
    <name type="common">Egyptian fruit bat</name>
    <name type="synonym">Pteropus aegyptiacus</name>
    <dbReference type="NCBI Taxonomy" id="9407"/>
    <lineage>
        <taxon>Eukaryota</taxon>
        <taxon>Metazoa</taxon>
        <taxon>Chordata</taxon>
        <taxon>Craniata</taxon>
        <taxon>Vertebrata</taxon>
        <taxon>Euteleostomi</taxon>
        <taxon>Mammalia</taxon>
        <taxon>Eutheria</taxon>
        <taxon>Laurasiatheria</taxon>
        <taxon>Chiroptera</taxon>
        <taxon>Yinpterochiroptera</taxon>
        <taxon>Pteropodoidea</taxon>
        <taxon>Pteropodidae</taxon>
        <taxon>Rousettinae</taxon>
        <taxon>Rousettus</taxon>
    </lineage>
</organism>
<name>A0A7J8CHT9_ROUAE</name>
<comment type="caution">
    <text evidence="1">The sequence shown here is derived from an EMBL/GenBank/DDBJ whole genome shotgun (WGS) entry which is preliminary data.</text>
</comment>
<reference evidence="1 2" key="1">
    <citation type="journal article" date="2020" name="Nature">
        <title>Six reference-quality genomes reveal evolution of bat adaptations.</title>
        <authorList>
            <person name="Jebb D."/>
            <person name="Huang Z."/>
            <person name="Pippel M."/>
            <person name="Hughes G.M."/>
            <person name="Lavrichenko K."/>
            <person name="Devanna P."/>
            <person name="Winkler S."/>
            <person name="Jermiin L.S."/>
            <person name="Skirmuntt E.C."/>
            <person name="Katzourakis A."/>
            <person name="Burkitt-Gray L."/>
            <person name="Ray D.A."/>
            <person name="Sullivan K.A.M."/>
            <person name="Roscito J.G."/>
            <person name="Kirilenko B.M."/>
            <person name="Davalos L.M."/>
            <person name="Corthals A.P."/>
            <person name="Power M.L."/>
            <person name="Jones G."/>
            <person name="Ransome R.D."/>
            <person name="Dechmann D.K.N."/>
            <person name="Locatelli A.G."/>
            <person name="Puechmaille S.J."/>
            <person name="Fedrigo O."/>
            <person name="Jarvis E.D."/>
            <person name="Hiller M."/>
            <person name="Vernes S.C."/>
            <person name="Myers E.W."/>
            <person name="Teeling E.C."/>
        </authorList>
    </citation>
    <scope>NUCLEOTIDE SEQUENCE [LARGE SCALE GENOMIC DNA]</scope>
    <source>
        <strain evidence="1">MRouAeg1</strain>
        <tissue evidence="1">Muscle</tissue>
    </source>
</reference>
<proteinExistence type="predicted"/>
<evidence type="ECO:0000313" key="1">
    <source>
        <dbReference type="EMBL" id="KAF6410342.1"/>
    </source>
</evidence>
<keyword evidence="2" id="KW-1185">Reference proteome</keyword>
<gene>
    <name evidence="1" type="ORF">HJG63_008907</name>
</gene>
<dbReference type="EMBL" id="JACASE010000014">
    <property type="protein sequence ID" value="KAF6410342.1"/>
    <property type="molecule type" value="Genomic_DNA"/>
</dbReference>
<evidence type="ECO:0000313" key="2">
    <source>
        <dbReference type="Proteomes" id="UP000593571"/>
    </source>
</evidence>
<dbReference type="Proteomes" id="UP000593571">
    <property type="component" value="Unassembled WGS sequence"/>
</dbReference>
<dbReference type="AlphaFoldDB" id="A0A7J8CHT9"/>
<accession>A0A7J8CHT9</accession>